<dbReference type="Gene3D" id="3.30.70.270">
    <property type="match status" value="2"/>
</dbReference>
<evidence type="ECO:0000313" key="9">
    <source>
        <dbReference type="EMBL" id="KAJ3688248.1"/>
    </source>
</evidence>
<dbReference type="InterPro" id="IPR041588">
    <property type="entry name" value="Integrase_H2C2"/>
</dbReference>
<dbReference type="InterPro" id="IPR000477">
    <property type="entry name" value="RT_dom"/>
</dbReference>
<dbReference type="InterPro" id="IPR050951">
    <property type="entry name" value="Retrovirus_Pol_polyprotein"/>
</dbReference>
<dbReference type="FunFam" id="3.30.70.270:FF:000063">
    <property type="entry name" value="Zinc knuckle domaincontaining protein"/>
    <property type="match status" value="1"/>
</dbReference>
<feature type="domain" description="Integrase catalytic" evidence="8">
    <location>
        <begin position="730"/>
        <end position="890"/>
    </location>
</feature>
<dbReference type="CDD" id="cd09274">
    <property type="entry name" value="RNase_HI_RT_Ty3"/>
    <property type="match status" value="1"/>
</dbReference>
<evidence type="ECO:0000259" key="7">
    <source>
        <dbReference type="PROSITE" id="PS50878"/>
    </source>
</evidence>
<evidence type="ECO:0000256" key="5">
    <source>
        <dbReference type="ARBA" id="ARBA00022801"/>
    </source>
</evidence>
<dbReference type="Proteomes" id="UP001210211">
    <property type="component" value="Unassembled WGS sequence"/>
</dbReference>
<reference evidence="9 10" key="1">
    <citation type="journal article" date="2022" name="Cell">
        <title>Repeat-based holocentromeres influence genome architecture and karyotype evolution.</title>
        <authorList>
            <person name="Hofstatter P.G."/>
            <person name="Thangavel G."/>
            <person name="Lux T."/>
            <person name="Neumann P."/>
            <person name="Vondrak T."/>
            <person name="Novak P."/>
            <person name="Zhang M."/>
            <person name="Costa L."/>
            <person name="Castellani M."/>
            <person name="Scott A."/>
            <person name="Toegelov H."/>
            <person name="Fuchs J."/>
            <person name="Mata-Sucre Y."/>
            <person name="Dias Y."/>
            <person name="Vanzela A.L.L."/>
            <person name="Huettel B."/>
            <person name="Almeida C.C.S."/>
            <person name="Simkova H."/>
            <person name="Souza G."/>
            <person name="Pedrosa-Harand A."/>
            <person name="Macas J."/>
            <person name="Mayer K.F.X."/>
            <person name="Houben A."/>
            <person name="Marques A."/>
        </authorList>
    </citation>
    <scope>NUCLEOTIDE SEQUENCE [LARGE SCALE GENOMIC DNA]</scope>
    <source>
        <strain evidence="9">RhyTen1mFocal</strain>
    </source>
</reference>
<comment type="caution">
    <text evidence="9">The sequence shown here is derived from an EMBL/GenBank/DDBJ whole genome shotgun (WGS) entry which is preliminary data.</text>
</comment>
<dbReference type="GO" id="GO:0004523">
    <property type="term" value="F:RNA-DNA hybrid ribonuclease activity"/>
    <property type="evidence" value="ECO:0007669"/>
    <property type="project" value="InterPro"/>
</dbReference>
<keyword evidence="10" id="KW-1185">Reference proteome</keyword>
<dbReference type="CDD" id="cd09279">
    <property type="entry name" value="RNase_HI_like"/>
    <property type="match status" value="1"/>
</dbReference>
<proteinExistence type="predicted"/>
<dbReference type="PANTHER" id="PTHR37984">
    <property type="entry name" value="PROTEIN CBG26694"/>
    <property type="match status" value="1"/>
</dbReference>
<dbReference type="PROSITE" id="PS50878">
    <property type="entry name" value="RT_POL"/>
    <property type="match status" value="1"/>
</dbReference>
<sequence length="1022" mass="117690">MRVELEEKVVEEVKKLINAGFIREEENPVWVANIVPVKKKNGQIRVCVDFRDLNKACPKDDFPLPVTELIIDYTSSYVVYSFMDGSSGYNQIPMDKEDQRHTSFRTPIGIFCYKVMPFGLKNAGATYQRAMTKIFDDLIHKIVECYVDDLVVKARSIDEHLEYLRIVFERLRKYSLKMNPLKCAFMVSSGKFLGFVVRHRGIEIDPAKIKAIREMPPPKTLKQLRSLQGQLAYVRRFIANLSGRIKPFTHLTKKDVPFKWDEKCQKAFADIKEYLLKPPVLAAPIQGKPLVLYTTALEGSLGALLAQENEEGKENALYYLSRMLVGAEQSYSPIEKHCLALVFATKKLRHYMLSHKITLISKVDPLKYLMTRPMLTGRLARWAITLMEFDITYAPQKAIKGQAMADFLAAHPIPDDSPLKCEFPDEQSLCVEGKESEWVMFFDGSSAIQPSKRPEMPRIRAGVGLVFITPQGGILRHSIALTEPCTNNEAEYEALIAGLELAIEMDIKEMRVCGDSQLILNQVEGKKVSRASNGMADALARVATQLSKPDDEEIQITIRNRRSLAPYLMEIEKGTNAHLYVDLEECEEDQMRDPDEVMEIGTNNEEDWRKPFVDYFQHKVFPDEKMEREQLKRRVLRYVYVNNTLYRRSYDQLWLRCVSQEEARKIVKEVHSGFCGAHQSGPKMRLHIKRMGYYWPTMIADCENYVKRCHMCQVNGDFIHQHPNPLHPTVASWPFNKWGTDVIGPIDPPSSKGHRFILAITDYFSKWAETVPLKEVKSKDIIRFLKNHVLYRFGTPMEIISDNGTAFKSGEICAFARQHKIKWQYSSIYNPRANGLAEAFNKVLIKLLRKIVGDNHKGWDEKLQEALWAYRTTFRTPTQATPYSLAFGAEVVLPLEIELPSLRITMYAGLPLDKQMRLRLDELDAMDEKRLMAQQSLELYRAQMERSYNKMVRPRTFKEGDLVLILRRPILGRHHGPKFSPNWEGPYVIKEVYAGGSYKLVDKEGKCTIPPINGRYLKKYYA</sequence>
<keyword evidence="3" id="KW-0540">Nuclease</keyword>
<dbReference type="InterPro" id="IPR036397">
    <property type="entry name" value="RNaseH_sf"/>
</dbReference>
<dbReference type="InterPro" id="IPR043128">
    <property type="entry name" value="Rev_trsase/Diguanyl_cyclase"/>
</dbReference>
<evidence type="ECO:0000313" key="10">
    <source>
        <dbReference type="Proteomes" id="UP001210211"/>
    </source>
</evidence>
<dbReference type="AlphaFoldDB" id="A0AAD6EL01"/>
<dbReference type="Gene3D" id="1.10.340.70">
    <property type="match status" value="1"/>
</dbReference>
<dbReference type="Gene3D" id="3.10.10.10">
    <property type="entry name" value="HIV Type 1 Reverse Transcriptase, subunit A, domain 1"/>
    <property type="match status" value="1"/>
</dbReference>
<dbReference type="InterPro" id="IPR043502">
    <property type="entry name" value="DNA/RNA_pol_sf"/>
</dbReference>
<dbReference type="Pfam" id="PF17921">
    <property type="entry name" value="Integrase_H2C2"/>
    <property type="match status" value="1"/>
</dbReference>
<dbReference type="GO" id="GO:0015074">
    <property type="term" value="P:DNA integration"/>
    <property type="evidence" value="ECO:0007669"/>
    <property type="project" value="InterPro"/>
</dbReference>
<dbReference type="InterPro" id="IPR001584">
    <property type="entry name" value="Integrase_cat-core"/>
</dbReference>
<keyword evidence="4" id="KW-0255">Endonuclease</keyword>
<dbReference type="InterPro" id="IPR002156">
    <property type="entry name" value="RNaseH_domain"/>
</dbReference>
<dbReference type="SUPFAM" id="SSF53098">
    <property type="entry name" value="Ribonuclease H-like"/>
    <property type="match status" value="2"/>
</dbReference>
<dbReference type="Gene3D" id="3.30.420.10">
    <property type="entry name" value="Ribonuclease H-like superfamily/Ribonuclease H"/>
    <property type="match status" value="2"/>
</dbReference>
<name>A0AAD6EL01_9POAL</name>
<dbReference type="Pfam" id="PF00078">
    <property type="entry name" value="RVT_1"/>
    <property type="match status" value="1"/>
</dbReference>
<dbReference type="Gene3D" id="3.10.20.370">
    <property type="match status" value="1"/>
</dbReference>
<keyword evidence="5" id="KW-0378">Hydrolase</keyword>
<dbReference type="InterPro" id="IPR041373">
    <property type="entry name" value="RT_RNaseH"/>
</dbReference>
<dbReference type="Pfam" id="PF13456">
    <property type="entry name" value="RVT_3"/>
    <property type="match status" value="1"/>
</dbReference>
<dbReference type="SUPFAM" id="SSF56672">
    <property type="entry name" value="DNA/RNA polymerases"/>
    <property type="match status" value="1"/>
</dbReference>
<gene>
    <name evidence="9" type="ORF">LUZ61_017412</name>
</gene>
<evidence type="ECO:0000256" key="6">
    <source>
        <dbReference type="ARBA" id="ARBA00022918"/>
    </source>
</evidence>
<dbReference type="Pfam" id="PF00665">
    <property type="entry name" value="rve"/>
    <property type="match status" value="1"/>
</dbReference>
<organism evidence="9 10">
    <name type="scientific">Rhynchospora tenuis</name>
    <dbReference type="NCBI Taxonomy" id="198213"/>
    <lineage>
        <taxon>Eukaryota</taxon>
        <taxon>Viridiplantae</taxon>
        <taxon>Streptophyta</taxon>
        <taxon>Embryophyta</taxon>
        <taxon>Tracheophyta</taxon>
        <taxon>Spermatophyta</taxon>
        <taxon>Magnoliopsida</taxon>
        <taxon>Liliopsida</taxon>
        <taxon>Poales</taxon>
        <taxon>Cyperaceae</taxon>
        <taxon>Cyperoideae</taxon>
        <taxon>Rhynchosporeae</taxon>
        <taxon>Rhynchospora</taxon>
    </lineage>
</organism>
<dbReference type="PANTHER" id="PTHR37984:SF5">
    <property type="entry name" value="PROTEIN NYNRIN-LIKE"/>
    <property type="match status" value="1"/>
</dbReference>
<evidence type="ECO:0000256" key="3">
    <source>
        <dbReference type="ARBA" id="ARBA00022722"/>
    </source>
</evidence>
<protein>
    <submittedName>
        <fullName evidence="9">Uncharacterized protein</fullName>
    </submittedName>
</protein>
<evidence type="ECO:0000256" key="2">
    <source>
        <dbReference type="ARBA" id="ARBA00022695"/>
    </source>
</evidence>
<dbReference type="GO" id="GO:0003676">
    <property type="term" value="F:nucleic acid binding"/>
    <property type="evidence" value="ECO:0007669"/>
    <property type="project" value="InterPro"/>
</dbReference>
<dbReference type="GO" id="GO:0003964">
    <property type="term" value="F:RNA-directed DNA polymerase activity"/>
    <property type="evidence" value="ECO:0007669"/>
    <property type="project" value="UniProtKB-KW"/>
</dbReference>
<dbReference type="Pfam" id="PF17917">
    <property type="entry name" value="RT_RNaseH"/>
    <property type="match status" value="1"/>
</dbReference>
<dbReference type="CDD" id="cd01647">
    <property type="entry name" value="RT_LTR"/>
    <property type="match status" value="1"/>
</dbReference>
<keyword evidence="6" id="KW-0695">RNA-directed DNA polymerase</keyword>
<keyword evidence="2" id="KW-0548">Nucleotidyltransferase</keyword>
<dbReference type="PROSITE" id="PS50994">
    <property type="entry name" value="INTEGRASE"/>
    <property type="match status" value="1"/>
</dbReference>
<dbReference type="EMBL" id="JAMRDG010000002">
    <property type="protein sequence ID" value="KAJ3688248.1"/>
    <property type="molecule type" value="Genomic_DNA"/>
</dbReference>
<dbReference type="InterPro" id="IPR012337">
    <property type="entry name" value="RNaseH-like_sf"/>
</dbReference>
<evidence type="ECO:0000259" key="8">
    <source>
        <dbReference type="PROSITE" id="PS50994"/>
    </source>
</evidence>
<accession>A0AAD6EL01</accession>
<evidence type="ECO:0000256" key="1">
    <source>
        <dbReference type="ARBA" id="ARBA00022679"/>
    </source>
</evidence>
<feature type="domain" description="Reverse transcriptase" evidence="7">
    <location>
        <begin position="18"/>
        <end position="197"/>
    </location>
</feature>
<keyword evidence="1" id="KW-0808">Transferase</keyword>
<evidence type="ECO:0000256" key="4">
    <source>
        <dbReference type="ARBA" id="ARBA00022759"/>
    </source>
</evidence>